<accession>A0ABS9U689</accession>
<organism evidence="1 2">
    <name type="scientific">Sinomonas terrae</name>
    <dbReference type="NCBI Taxonomy" id="2908838"/>
    <lineage>
        <taxon>Bacteria</taxon>
        <taxon>Bacillati</taxon>
        <taxon>Actinomycetota</taxon>
        <taxon>Actinomycetes</taxon>
        <taxon>Micrococcales</taxon>
        <taxon>Micrococcaceae</taxon>
        <taxon>Sinomonas</taxon>
    </lineage>
</organism>
<dbReference type="EMBL" id="JAKZBV010000001">
    <property type="protein sequence ID" value="MCH6472222.1"/>
    <property type="molecule type" value="Genomic_DNA"/>
</dbReference>
<dbReference type="Proteomes" id="UP001202922">
    <property type="component" value="Unassembled WGS sequence"/>
</dbReference>
<dbReference type="RefSeq" id="WP_241056120.1">
    <property type="nucleotide sequence ID" value="NZ_JAKZBV010000001.1"/>
</dbReference>
<reference evidence="1 2" key="1">
    <citation type="submission" date="2022-03" db="EMBL/GenBank/DDBJ databases">
        <title>Sinomonas sp. isolated from a soil.</title>
        <authorList>
            <person name="Han J."/>
            <person name="Kim D.-U."/>
        </authorList>
    </citation>
    <scope>NUCLEOTIDE SEQUENCE [LARGE SCALE GENOMIC DNA]</scope>
    <source>
        <strain evidence="1 2">5-5</strain>
    </source>
</reference>
<proteinExistence type="predicted"/>
<comment type="caution">
    <text evidence="1">The sequence shown here is derived from an EMBL/GenBank/DDBJ whole genome shotgun (WGS) entry which is preliminary data.</text>
</comment>
<protein>
    <submittedName>
        <fullName evidence="1">Type IV toxin-antitoxin system AbiEi family antitoxin domain-containing protein</fullName>
    </submittedName>
</protein>
<gene>
    <name evidence="1" type="ORF">L0M17_20025</name>
</gene>
<evidence type="ECO:0000313" key="2">
    <source>
        <dbReference type="Proteomes" id="UP001202922"/>
    </source>
</evidence>
<evidence type="ECO:0000313" key="1">
    <source>
        <dbReference type="EMBL" id="MCH6472222.1"/>
    </source>
</evidence>
<keyword evidence="2" id="KW-1185">Reference proteome</keyword>
<name>A0ABS9U689_9MICC</name>
<sequence length="344" mass="38219">MQFPTVRFQSAAAEARTGRDPRSLSRGYAAGRLVRLRRGVYLPTEEWLRGTASNRYALTTASLAVSGPAPILCRETALVAWGLEFRQVPSHVRYRTPRRSAVGSVPVSGLYGNPAAILAEHPDLGLRDGRLPMGFPDARHLAAEIQPTALRVPNLGLVLPVEPFDTALSDTLHRLPFVDAVVLTDAVLAGRGLHSARRSREALLALAGDLPFQAARRRMVAVVRFADEQAESVGESYSRALMAELGFEIPQLQVWIHRDGRRIARVDFYWPKLRLVGEFDGLMKYTRAKDLSGRTPVEVLTAEKRREDEIRAVGKRVVRWGWDDLLHPERFATILHRAGVPCAS</sequence>